<dbReference type="InterPro" id="IPR036969">
    <property type="entry name" value="Citrate_synthase_sf"/>
</dbReference>
<dbReference type="Gene3D" id="1.10.580.10">
    <property type="entry name" value="Citrate Synthase, domain 1"/>
    <property type="match status" value="1"/>
</dbReference>
<evidence type="ECO:0000256" key="8">
    <source>
        <dbReference type="PIRSR" id="PIRSR001369-1"/>
    </source>
</evidence>
<dbReference type="InterPro" id="IPR016142">
    <property type="entry name" value="Citrate_synth-like_lrg_a-sub"/>
</dbReference>
<dbReference type="InterPro" id="IPR016143">
    <property type="entry name" value="Citrate_synth-like_sm_a-sub"/>
</dbReference>
<keyword evidence="3 9" id="KW-0816">Tricarboxylic acid cycle</keyword>
<dbReference type="Gene3D" id="2.20.28.60">
    <property type="match status" value="1"/>
</dbReference>
<organism evidence="11 12">
    <name type="scientific">Nocardiopsis ansamitocini</name>
    <dbReference type="NCBI Taxonomy" id="1670832"/>
    <lineage>
        <taxon>Bacteria</taxon>
        <taxon>Bacillati</taxon>
        <taxon>Actinomycetota</taxon>
        <taxon>Actinomycetes</taxon>
        <taxon>Streptosporangiales</taxon>
        <taxon>Nocardiopsidaceae</taxon>
        <taxon>Nocardiopsis</taxon>
    </lineage>
</organism>
<evidence type="ECO:0000256" key="9">
    <source>
        <dbReference type="RuleBase" id="RU003370"/>
    </source>
</evidence>
<feature type="active site" evidence="8">
    <location>
        <position position="368"/>
    </location>
</feature>
<evidence type="ECO:0000256" key="6">
    <source>
        <dbReference type="NCBIfam" id="TIGR01798"/>
    </source>
</evidence>
<evidence type="ECO:0000256" key="1">
    <source>
        <dbReference type="ARBA" id="ARBA00004751"/>
    </source>
</evidence>
<dbReference type="NCBIfam" id="TIGR01798">
    <property type="entry name" value="cit_synth_I"/>
    <property type="match status" value="1"/>
</dbReference>
<dbReference type="Pfam" id="PF00285">
    <property type="entry name" value="Citrate_synt"/>
    <property type="match status" value="1"/>
</dbReference>
<dbReference type="SUPFAM" id="SSF48256">
    <property type="entry name" value="Citrate synthase"/>
    <property type="match status" value="1"/>
</dbReference>
<evidence type="ECO:0000256" key="2">
    <source>
        <dbReference type="ARBA" id="ARBA00010566"/>
    </source>
</evidence>
<keyword evidence="4 7" id="KW-0808">Transferase</keyword>
<evidence type="ECO:0000313" key="11">
    <source>
        <dbReference type="EMBL" id="GLU47189.1"/>
    </source>
</evidence>
<dbReference type="AlphaFoldDB" id="A0A9W6P4H9"/>
<protein>
    <recommendedName>
        <fullName evidence="6 7">Citrate synthase</fullName>
    </recommendedName>
</protein>
<dbReference type="InterPro" id="IPR024176">
    <property type="entry name" value="Citrate_synthase_bac-typ"/>
</dbReference>
<dbReference type="GO" id="GO:0006099">
    <property type="term" value="P:tricarboxylic acid cycle"/>
    <property type="evidence" value="ECO:0007669"/>
    <property type="project" value="UniProtKB-UniRule"/>
</dbReference>
<feature type="active site" evidence="8">
    <location>
        <position position="311"/>
    </location>
</feature>
<dbReference type="InterPro" id="IPR010953">
    <property type="entry name" value="Citrate_synthase_typ-I"/>
</dbReference>
<dbReference type="GO" id="GO:0005737">
    <property type="term" value="C:cytoplasm"/>
    <property type="evidence" value="ECO:0007669"/>
    <property type="project" value="InterPro"/>
</dbReference>
<proteinExistence type="inferred from homology"/>
<accession>A0A9W6P4H9</accession>
<evidence type="ECO:0000256" key="3">
    <source>
        <dbReference type="ARBA" id="ARBA00022532"/>
    </source>
</evidence>
<comment type="pathway">
    <text evidence="1 9">Carbohydrate metabolism; tricarboxylic acid cycle; isocitrate from oxaloacetate: step 1/2.</text>
</comment>
<evidence type="ECO:0000313" key="12">
    <source>
        <dbReference type="Proteomes" id="UP001165092"/>
    </source>
</evidence>
<dbReference type="PROSITE" id="PS00480">
    <property type="entry name" value="CITRATE_SYNTHASE"/>
    <property type="match status" value="1"/>
</dbReference>
<comment type="catalytic activity">
    <reaction evidence="5 9">
        <text>oxaloacetate + acetyl-CoA + H2O = citrate + CoA + H(+)</text>
        <dbReference type="Rhea" id="RHEA:16845"/>
        <dbReference type="ChEBI" id="CHEBI:15377"/>
        <dbReference type="ChEBI" id="CHEBI:15378"/>
        <dbReference type="ChEBI" id="CHEBI:16452"/>
        <dbReference type="ChEBI" id="CHEBI:16947"/>
        <dbReference type="ChEBI" id="CHEBI:57287"/>
        <dbReference type="ChEBI" id="CHEBI:57288"/>
        <dbReference type="EC" id="2.3.3.16"/>
    </reaction>
</comment>
<keyword evidence="12" id="KW-1185">Reference proteome</keyword>
<dbReference type="Gene3D" id="1.10.230.10">
    <property type="entry name" value="Cytochrome P450-Terp, domain 2"/>
    <property type="match status" value="1"/>
</dbReference>
<sequence>MTHTPQGDSVALRFADRDASFPTATGTEGETAFEIKTLLSGTGLVTIDPGFGNTAACRSDITYIDGAAGILRYRGYPIEELAQQATFLEVCHLLLRGELPKPGQLDAFAAELTAQSALPEGFERVIDAFPSGTHPMITLAAAVNALAAFHTENADPTDDDQVERATIALLAQLPAIAARIHRTSAGLEPVATDSSLAYVENFLNMTFGKTEGEKGPDPLLAKAMDLLLTLHADHELNCSTSTVRVVGSSGATVFASVAAGINALSGPLHGGANQAVLEMLEQIQNTEGGIDTFIEQVKDRESKTRLMGFGHRVYKNFDPRSREIKKLAQEILNQPGANDPLFDLALQLEERALSDSYFVDRKLYPNVDFYTGVIYRALGFSTEMFTVLFALGRLPGWLAHWHELRKDPDTRIARPRQLYTGPAQRSVAARDNA</sequence>
<evidence type="ECO:0000256" key="10">
    <source>
        <dbReference type="RuleBase" id="RU003406"/>
    </source>
</evidence>
<dbReference type="InterPro" id="IPR019810">
    <property type="entry name" value="Citrate_synthase_AS"/>
</dbReference>
<evidence type="ECO:0000256" key="4">
    <source>
        <dbReference type="ARBA" id="ARBA00022679"/>
    </source>
</evidence>
<evidence type="ECO:0000256" key="5">
    <source>
        <dbReference type="ARBA" id="ARBA00049288"/>
    </source>
</evidence>
<dbReference type="NCBIfam" id="NF004126">
    <property type="entry name" value="PRK05614.1"/>
    <property type="match status" value="1"/>
</dbReference>
<name>A0A9W6P4H9_9ACTN</name>
<evidence type="ECO:0000256" key="7">
    <source>
        <dbReference type="PIRNR" id="PIRNR001369"/>
    </source>
</evidence>
<dbReference type="FunFam" id="1.10.230.10:FF:000002">
    <property type="entry name" value="Citrate synthase"/>
    <property type="match status" value="1"/>
</dbReference>
<dbReference type="RefSeq" id="WP_285758203.1">
    <property type="nucleotide sequence ID" value="NZ_BSQG01000002.1"/>
</dbReference>
<dbReference type="PRINTS" id="PR00143">
    <property type="entry name" value="CITRTSNTHASE"/>
</dbReference>
<dbReference type="InterPro" id="IPR002020">
    <property type="entry name" value="Citrate_synthase"/>
</dbReference>
<gene>
    <name evidence="11" type="ORF">Nans01_15400</name>
</gene>
<comment type="caution">
    <text evidence="11">The sequence shown here is derived from an EMBL/GenBank/DDBJ whole genome shotgun (WGS) entry which is preliminary data.</text>
</comment>
<dbReference type="PANTHER" id="PTHR42871:SF1">
    <property type="entry name" value="CITRATE SYNTHASE"/>
    <property type="match status" value="1"/>
</dbReference>
<reference evidence="11" key="1">
    <citation type="submission" date="2023-02" db="EMBL/GenBank/DDBJ databases">
        <title>Nocardiopsis ansamitocini NBRC 112285.</title>
        <authorList>
            <person name="Ichikawa N."/>
            <person name="Sato H."/>
            <person name="Tonouchi N."/>
        </authorList>
    </citation>
    <scope>NUCLEOTIDE SEQUENCE</scope>
    <source>
        <strain evidence="11">NBRC 112285</strain>
    </source>
</reference>
<dbReference type="GO" id="GO:0036440">
    <property type="term" value="F:citrate synthase activity"/>
    <property type="evidence" value="ECO:0007669"/>
    <property type="project" value="UniProtKB-EC"/>
</dbReference>
<dbReference type="EMBL" id="BSQG01000002">
    <property type="protein sequence ID" value="GLU47189.1"/>
    <property type="molecule type" value="Genomic_DNA"/>
</dbReference>
<dbReference type="PIRSF" id="PIRSF001369">
    <property type="entry name" value="Citrate_synth"/>
    <property type="match status" value="1"/>
</dbReference>
<dbReference type="PANTHER" id="PTHR42871">
    <property type="entry name" value="CITRATE SYNTHASE"/>
    <property type="match status" value="1"/>
</dbReference>
<dbReference type="Proteomes" id="UP001165092">
    <property type="component" value="Unassembled WGS sequence"/>
</dbReference>
<comment type="similarity">
    <text evidence="2 7 10">Belongs to the citrate synthase family.</text>
</comment>